<comment type="caution">
    <text evidence="3">The sequence shown here is derived from an EMBL/GenBank/DDBJ whole genome shotgun (WGS) entry which is preliminary data.</text>
</comment>
<feature type="non-terminal residue" evidence="3">
    <location>
        <position position="1"/>
    </location>
</feature>
<evidence type="ECO:0000313" key="4">
    <source>
        <dbReference type="Proteomes" id="UP001381693"/>
    </source>
</evidence>
<evidence type="ECO:0000313" key="3">
    <source>
        <dbReference type="EMBL" id="KAK7082894.1"/>
    </source>
</evidence>
<keyword evidence="1" id="KW-1133">Transmembrane helix</keyword>
<organism evidence="3 4">
    <name type="scientific">Halocaridina rubra</name>
    <name type="common">Hawaiian red shrimp</name>
    <dbReference type="NCBI Taxonomy" id="373956"/>
    <lineage>
        <taxon>Eukaryota</taxon>
        <taxon>Metazoa</taxon>
        <taxon>Ecdysozoa</taxon>
        <taxon>Arthropoda</taxon>
        <taxon>Crustacea</taxon>
        <taxon>Multicrustacea</taxon>
        <taxon>Malacostraca</taxon>
        <taxon>Eumalacostraca</taxon>
        <taxon>Eucarida</taxon>
        <taxon>Decapoda</taxon>
        <taxon>Pleocyemata</taxon>
        <taxon>Caridea</taxon>
        <taxon>Atyoidea</taxon>
        <taxon>Atyidae</taxon>
        <taxon>Halocaridina</taxon>
    </lineage>
</organism>
<keyword evidence="4" id="KW-1185">Reference proteome</keyword>
<evidence type="ECO:0000256" key="2">
    <source>
        <dbReference type="SAM" id="SignalP"/>
    </source>
</evidence>
<dbReference type="EMBL" id="JAXCGZ010003861">
    <property type="protein sequence ID" value="KAK7082894.1"/>
    <property type="molecule type" value="Genomic_DNA"/>
</dbReference>
<dbReference type="Proteomes" id="UP001381693">
    <property type="component" value="Unassembled WGS sequence"/>
</dbReference>
<dbReference type="AlphaFoldDB" id="A0AAN8XRI4"/>
<reference evidence="3 4" key="1">
    <citation type="submission" date="2023-11" db="EMBL/GenBank/DDBJ databases">
        <title>Halocaridina rubra genome assembly.</title>
        <authorList>
            <person name="Smith C."/>
        </authorList>
    </citation>
    <scope>NUCLEOTIDE SEQUENCE [LARGE SCALE GENOMIC DNA]</scope>
    <source>
        <strain evidence="3">EP-1</strain>
        <tissue evidence="3">Whole</tissue>
    </source>
</reference>
<feature type="transmembrane region" description="Helical" evidence="1">
    <location>
        <begin position="28"/>
        <end position="50"/>
    </location>
</feature>
<accession>A0AAN8XRI4</accession>
<keyword evidence="2" id="KW-0732">Signal</keyword>
<proteinExistence type="predicted"/>
<protein>
    <submittedName>
        <fullName evidence="3">Uncharacterized protein</fullName>
    </submittedName>
</protein>
<evidence type="ECO:0000256" key="1">
    <source>
        <dbReference type="SAM" id="Phobius"/>
    </source>
</evidence>
<feature type="signal peptide" evidence="2">
    <location>
        <begin position="1"/>
        <end position="19"/>
    </location>
</feature>
<name>A0AAN8XRI4_HALRR</name>
<gene>
    <name evidence="3" type="ORF">SK128_018865</name>
</gene>
<feature type="transmembrane region" description="Helical" evidence="1">
    <location>
        <begin position="96"/>
        <end position="124"/>
    </location>
</feature>
<sequence length="125" mass="13707">SILLFGALFLISGWCCSRGKTATKRLIFLIPAAILILFVIVWPIVGVAWSDQVRTELIAKETGAIQTLGNVIAGEECTREFVTGVLIGSALYAIPFFVLGFILCMVIICFVVALFIYIAMWGLFQ</sequence>
<feature type="chain" id="PRO_5042877872" evidence="2">
    <location>
        <begin position="20"/>
        <end position="125"/>
    </location>
</feature>
<keyword evidence="1" id="KW-0812">Transmembrane</keyword>
<keyword evidence="1" id="KW-0472">Membrane</keyword>